<accession>A0A848LPD9</accession>
<evidence type="ECO:0000313" key="3">
    <source>
        <dbReference type="Proteomes" id="UP000518300"/>
    </source>
</evidence>
<evidence type="ECO:0000256" key="1">
    <source>
        <dbReference type="SAM" id="MobiDB-lite"/>
    </source>
</evidence>
<feature type="region of interest" description="Disordered" evidence="1">
    <location>
        <begin position="1"/>
        <end position="48"/>
    </location>
</feature>
<gene>
    <name evidence="2" type="ORF">HG543_32780</name>
</gene>
<evidence type="ECO:0000313" key="2">
    <source>
        <dbReference type="EMBL" id="NMO19616.1"/>
    </source>
</evidence>
<feature type="compositionally biased region" description="Basic and acidic residues" evidence="1">
    <location>
        <begin position="26"/>
        <end position="43"/>
    </location>
</feature>
<keyword evidence="3" id="KW-1185">Reference proteome</keyword>
<reference evidence="2 3" key="1">
    <citation type="submission" date="2020-04" db="EMBL/GenBank/DDBJ databases">
        <title>Draft genome of Pyxidicoccus fallax type strain.</title>
        <authorList>
            <person name="Whitworth D.E."/>
        </authorList>
    </citation>
    <scope>NUCLEOTIDE SEQUENCE [LARGE SCALE GENOMIC DNA]</scope>
    <source>
        <strain evidence="2 3">DSM 14698</strain>
    </source>
</reference>
<feature type="region of interest" description="Disordered" evidence="1">
    <location>
        <begin position="287"/>
        <end position="332"/>
    </location>
</feature>
<protein>
    <submittedName>
        <fullName evidence="2">Uncharacterized protein</fullName>
    </submittedName>
</protein>
<organism evidence="2 3">
    <name type="scientific">Pyxidicoccus fallax</name>
    <dbReference type="NCBI Taxonomy" id="394095"/>
    <lineage>
        <taxon>Bacteria</taxon>
        <taxon>Pseudomonadati</taxon>
        <taxon>Myxococcota</taxon>
        <taxon>Myxococcia</taxon>
        <taxon>Myxococcales</taxon>
        <taxon>Cystobacterineae</taxon>
        <taxon>Myxococcaceae</taxon>
        <taxon>Pyxidicoccus</taxon>
    </lineage>
</organism>
<name>A0A848LPD9_9BACT</name>
<dbReference type="Proteomes" id="UP000518300">
    <property type="component" value="Unassembled WGS sequence"/>
</dbReference>
<proteinExistence type="predicted"/>
<dbReference type="EMBL" id="JABBJJ010000195">
    <property type="protein sequence ID" value="NMO19616.1"/>
    <property type="molecule type" value="Genomic_DNA"/>
</dbReference>
<feature type="compositionally biased region" description="Acidic residues" evidence="1">
    <location>
        <begin position="318"/>
        <end position="330"/>
    </location>
</feature>
<dbReference type="RefSeq" id="WP_169348859.1">
    <property type="nucleotide sequence ID" value="NZ_JABBJJ010000195.1"/>
</dbReference>
<comment type="caution">
    <text evidence="2">The sequence shown here is derived from an EMBL/GenBank/DDBJ whole genome shotgun (WGS) entry which is preliminary data.</text>
</comment>
<sequence>MIAACSGNDGQGCGGAQQTSAVSRPAPEDPTGRLEATRQELAKRPYSSAAQDDLERAWLDAEFRALDEELKDLDREAAPLDFGGCPDLSVEDCIARRIGGRYDSTWTRAEVRDTAVLLLVFHARSDHEEDTESGNELVVFHGRLVSEPGAPVKLDLVSRKLFKVSDAVGTALGRRAVAPDLKDGDVVWGIRFEPLDPEAFALVDALPDAWVGLYSSDNGDRVHKGVPGNRDHWYILKEPELRMAWLSWSEQDGRFEPLPQVTKRWNTYHLGPHHRLYWKPKSEPKGYLARGDQEGKGNPYIPAKNVRDSPSGDPSPSQEEEGEVPEQEWSEAERALPAEVRGTLAACTWHKAEELKPGLYVAQCGCGNPCGYSTFVDVKGGRVSPAFWLPLGVDARGERVALSTEGKMPIRIVGMFDEQEWMVIRRPAGDATELSQGAEVTFQGNRVRLKYPDRRWDDVEEVVKLPRKPR</sequence>
<dbReference type="AlphaFoldDB" id="A0A848LPD9"/>